<dbReference type="GO" id="GO:0046933">
    <property type="term" value="F:proton-transporting ATP synthase activity, rotational mechanism"/>
    <property type="evidence" value="ECO:0007669"/>
    <property type="project" value="UniProtKB-UniRule"/>
</dbReference>
<reference evidence="9" key="1">
    <citation type="submission" date="2016-11" db="EMBL/GenBank/DDBJ databases">
        <title>Trade-off between light-utilization and light-protection in marine flavobacteria.</title>
        <authorList>
            <person name="Kumagai Y."/>
            <person name="Yoshizawa S."/>
            <person name="Kogure K."/>
        </authorList>
    </citation>
    <scope>NUCLEOTIDE SEQUENCE [LARGE SCALE GENOMIC DNA]</scope>
    <source>
        <strain evidence="9">SG-18</strain>
    </source>
</reference>
<dbReference type="InterPro" id="IPR026015">
    <property type="entry name" value="ATP_synth_OSCP/delta_N_sf"/>
</dbReference>
<keyword evidence="4 7" id="KW-0406">Ion transport</keyword>
<evidence type="ECO:0000256" key="5">
    <source>
        <dbReference type="ARBA" id="ARBA00023136"/>
    </source>
</evidence>
<evidence type="ECO:0000256" key="6">
    <source>
        <dbReference type="ARBA" id="ARBA00023310"/>
    </source>
</evidence>
<dbReference type="NCBIfam" id="TIGR01145">
    <property type="entry name" value="ATP_synt_delta"/>
    <property type="match status" value="1"/>
</dbReference>
<dbReference type="InterPro" id="IPR000711">
    <property type="entry name" value="ATPase_OSCP/dsu"/>
</dbReference>
<dbReference type="RefSeq" id="WP_105001893.1">
    <property type="nucleotide sequence ID" value="NZ_MQVX01000001.1"/>
</dbReference>
<accession>A0A2S7T9I6</accession>
<keyword evidence="7" id="KW-1003">Cell membrane</keyword>
<dbReference type="GO" id="GO:0045259">
    <property type="term" value="C:proton-transporting ATP synthase complex"/>
    <property type="evidence" value="ECO:0007669"/>
    <property type="project" value="UniProtKB-KW"/>
</dbReference>
<evidence type="ECO:0000256" key="2">
    <source>
        <dbReference type="ARBA" id="ARBA00022448"/>
    </source>
</evidence>
<evidence type="ECO:0000313" key="8">
    <source>
        <dbReference type="EMBL" id="PQJ16218.1"/>
    </source>
</evidence>
<gene>
    <name evidence="7" type="primary">atpH</name>
    <name evidence="8" type="ORF">BST99_11225</name>
</gene>
<keyword evidence="5 7" id="KW-0472">Membrane</keyword>
<evidence type="ECO:0000256" key="4">
    <source>
        <dbReference type="ARBA" id="ARBA00023065"/>
    </source>
</evidence>
<keyword evidence="6 7" id="KW-0066">ATP synthesis</keyword>
<comment type="caution">
    <text evidence="8">The sequence shown here is derived from an EMBL/GenBank/DDBJ whole genome shotgun (WGS) entry which is preliminary data.</text>
</comment>
<sequence length="179" mass="20360">MVLSRAAIRYAKATLSLAIGQKAEDAVMLNMKELSHGISDNPEIKEMLLSPMVKSDQKLNFLNEYLSTAHETTKGLLRTLHENGRIELLEEVALQYLILHKKHKNEDTAYVTTAVPLSESLRIQVLDKIKEFTDKEIHLENQVNPELIGGFVLRIGDVQYDASIARKLDRMKREFTNSL</sequence>
<dbReference type="Pfam" id="PF00213">
    <property type="entry name" value="OSCP"/>
    <property type="match status" value="1"/>
</dbReference>
<comment type="function">
    <text evidence="7">This protein is part of the stalk that links CF(0) to CF(1). It either transmits conformational changes from CF(0) to CF(1) or is implicated in proton conduction.</text>
</comment>
<dbReference type="HAMAP" id="MF_01416">
    <property type="entry name" value="ATP_synth_delta_bact"/>
    <property type="match status" value="1"/>
</dbReference>
<organism evidence="8 9">
    <name type="scientific">Aureicoccus marinus</name>
    <dbReference type="NCBI Taxonomy" id="754435"/>
    <lineage>
        <taxon>Bacteria</taxon>
        <taxon>Pseudomonadati</taxon>
        <taxon>Bacteroidota</taxon>
        <taxon>Flavobacteriia</taxon>
        <taxon>Flavobacteriales</taxon>
        <taxon>Flavobacteriaceae</taxon>
        <taxon>Aureicoccus</taxon>
    </lineage>
</organism>
<keyword evidence="3 7" id="KW-0375">Hydrogen ion transport</keyword>
<protein>
    <recommendedName>
        <fullName evidence="7">ATP synthase subunit delta</fullName>
    </recommendedName>
    <alternativeName>
        <fullName evidence="7">ATP synthase F(1) sector subunit delta</fullName>
    </alternativeName>
    <alternativeName>
        <fullName evidence="7">F-type ATPase subunit delta</fullName>
        <shortName evidence="7">F-ATPase subunit delta</shortName>
    </alternativeName>
</protein>
<dbReference type="PROSITE" id="PS00389">
    <property type="entry name" value="ATPASE_DELTA"/>
    <property type="match status" value="1"/>
</dbReference>
<dbReference type="Proteomes" id="UP000239366">
    <property type="component" value="Unassembled WGS sequence"/>
</dbReference>
<dbReference type="InterPro" id="IPR020781">
    <property type="entry name" value="ATPase_OSCP/d_CS"/>
</dbReference>
<comment type="function">
    <text evidence="7">F(1)F(0) ATP synthase produces ATP from ADP in the presence of a proton or sodium gradient. F-type ATPases consist of two structural domains, F(1) containing the extramembraneous catalytic core and F(0) containing the membrane proton channel, linked together by a central stalk and a peripheral stalk. During catalysis, ATP synthesis in the catalytic domain of F(1) is coupled via a rotary mechanism of the central stalk subunits to proton translocation.</text>
</comment>
<proteinExistence type="inferred from homology"/>
<comment type="similarity">
    <text evidence="7">Belongs to the ATPase delta chain family.</text>
</comment>
<keyword evidence="7" id="KW-0139">CF(1)</keyword>
<evidence type="ECO:0000256" key="3">
    <source>
        <dbReference type="ARBA" id="ARBA00022781"/>
    </source>
</evidence>
<keyword evidence="9" id="KW-1185">Reference proteome</keyword>
<dbReference type="PRINTS" id="PR00125">
    <property type="entry name" value="ATPASEDELTA"/>
</dbReference>
<name>A0A2S7T9I6_9FLAO</name>
<dbReference type="AlphaFoldDB" id="A0A2S7T9I6"/>
<evidence type="ECO:0000256" key="1">
    <source>
        <dbReference type="ARBA" id="ARBA00004370"/>
    </source>
</evidence>
<dbReference type="OrthoDB" id="9802471at2"/>
<dbReference type="EMBL" id="MQVX01000001">
    <property type="protein sequence ID" value="PQJ16218.1"/>
    <property type="molecule type" value="Genomic_DNA"/>
</dbReference>
<dbReference type="GO" id="GO:0005886">
    <property type="term" value="C:plasma membrane"/>
    <property type="evidence" value="ECO:0007669"/>
    <property type="project" value="UniProtKB-SubCell"/>
</dbReference>
<keyword evidence="2 7" id="KW-0813">Transport</keyword>
<evidence type="ECO:0000313" key="9">
    <source>
        <dbReference type="Proteomes" id="UP000239366"/>
    </source>
</evidence>
<comment type="subcellular location">
    <subcellularLocation>
        <location evidence="7">Cell membrane</location>
        <topology evidence="7">Peripheral membrane protein</topology>
    </subcellularLocation>
    <subcellularLocation>
        <location evidence="1">Membrane</location>
    </subcellularLocation>
</comment>
<dbReference type="Gene3D" id="1.10.520.20">
    <property type="entry name" value="N-terminal domain of the delta subunit of the F1F0-ATP synthase"/>
    <property type="match status" value="1"/>
</dbReference>
<dbReference type="SUPFAM" id="SSF47928">
    <property type="entry name" value="N-terminal domain of the delta subunit of the F1F0-ATP synthase"/>
    <property type="match status" value="1"/>
</dbReference>
<evidence type="ECO:0000256" key="7">
    <source>
        <dbReference type="HAMAP-Rule" id="MF_01416"/>
    </source>
</evidence>
<dbReference type="PANTHER" id="PTHR11910">
    <property type="entry name" value="ATP SYNTHASE DELTA CHAIN"/>
    <property type="match status" value="1"/>
</dbReference>